<dbReference type="Pfam" id="PF00440">
    <property type="entry name" value="TetR_N"/>
    <property type="match status" value="1"/>
</dbReference>
<keyword evidence="3" id="KW-0804">Transcription</keyword>
<feature type="domain" description="HTH tetR-type" evidence="5">
    <location>
        <begin position="21"/>
        <end position="81"/>
    </location>
</feature>
<dbReference type="InterPro" id="IPR011075">
    <property type="entry name" value="TetR_C"/>
</dbReference>
<dbReference type="Gene3D" id="1.10.10.60">
    <property type="entry name" value="Homeodomain-like"/>
    <property type="match status" value="1"/>
</dbReference>
<comment type="caution">
    <text evidence="6">The sequence shown here is derived from an EMBL/GenBank/DDBJ whole genome shotgun (WGS) entry which is preliminary data.</text>
</comment>
<dbReference type="Gene3D" id="1.10.357.10">
    <property type="entry name" value="Tetracycline Repressor, domain 2"/>
    <property type="match status" value="1"/>
</dbReference>
<dbReference type="InterPro" id="IPR036271">
    <property type="entry name" value="Tet_transcr_reg_TetR-rel_C_sf"/>
</dbReference>
<evidence type="ECO:0000256" key="4">
    <source>
        <dbReference type="PROSITE-ProRule" id="PRU00335"/>
    </source>
</evidence>
<dbReference type="SUPFAM" id="SSF48498">
    <property type="entry name" value="Tetracyclin repressor-like, C-terminal domain"/>
    <property type="match status" value="1"/>
</dbReference>
<evidence type="ECO:0000313" key="6">
    <source>
        <dbReference type="EMBL" id="MXO54136.1"/>
    </source>
</evidence>
<keyword evidence="7" id="KW-1185">Reference proteome</keyword>
<dbReference type="PANTHER" id="PTHR30055:SF148">
    <property type="entry name" value="TETR-FAMILY TRANSCRIPTIONAL REGULATOR"/>
    <property type="match status" value="1"/>
</dbReference>
<dbReference type="InterPro" id="IPR050109">
    <property type="entry name" value="HTH-type_TetR-like_transc_reg"/>
</dbReference>
<evidence type="ECO:0000256" key="3">
    <source>
        <dbReference type="ARBA" id="ARBA00023163"/>
    </source>
</evidence>
<keyword evidence="1" id="KW-0805">Transcription regulation</keyword>
<dbReference type="InterPro" id="IPR009057">
    <property type="entry name" value="Homeodomain-like_sf"/>
</dbReference>
<dbReference type="Pfam" id="PF16859">
    <property type="entry name" value="TetR_C_11"/>
    <property type="match status" value="1"/>
</dbReference>
<evidence type="ECO:0000256" key="1">
    <source>
        <dbReference type="ARBA" id="ARBA00023015"/>
    </source>
</evidence>
<accession>A0A844Y8H6</accession>
<dbReference type="AlphaFoldDB" id="A0A844Y8H6"/>
<dbReference type="PANTHER" id="PTHR30055">
    <property type="entry name" value="HTH-TYPE TRANSCRIPTIONAL REGULATOR RUTR"/>
    <property type="match status" value="1"/>
</dbReference>
<dbReference type="EMBL" id="WTYD01000001">
    <property type="protein sequence ID" value="MXO54136.1"/>
    <property type="molecule type" value="Genomic_DNA"/>
</dbReference>
<dbReference type="InterPro" id="IPR001647">
    <property type="entry name" value="HTH_TetR"/>
</dbReference>
<feature type="DNA-binding region" description="H-T-H motif" evidence="4">
    <location>
        <begin position="44"/>
        <end position="63"/>
    </location>
</feature>
<dbReference type="PROSITE" id="PS50977">
    <property type="entry name" value="HTH_TETR_2"/>
    <property type="match status" value="1"/>
</dbReference>
<proteinExistence type="predicted"/>
<evidence type="ECO:0000256" key="2">
    <source>
        <dbReference type="ARBA" id="ARBA00023125"/>
    </source>
</evidence>
<reference evidence="6 7" key="1">
    <citation type="submission" date="2019-12" db="EMBL/GenBank/DDBJ databases">
        <title>Genomic-based taxomic classification of the family Erythrobacteraceae.</title>
        <authorList>
            <person name="Xu L."/>
        </authorList>
    </citation>
    <scope>NUCLEOTIDE SEQUENCE [LARGE SCALE GENOMIC DNA]</scope>
    <source>
        <strain evidence="6 7">JCM 17468</strain>
    </source>
</reference>
<dbReference type="OrthoDB" id="9808189at2"/>
<keyword evidence="2 4" id="KW-0238">DNA-binding</keyword>
<organism evidence="6 7">
    <name type="scientific">Qipengyuania pelagi</name>
    <dbReference type="NCBI Taxonomy" id="994320"/>
    <lineage>
        <taxon>Bacteria</taxon>
        <taxon>Pseudomonadati</taxon>
        <taxon>Pseudomonadota</taxon>
        <taxon>Alphaproteobacteria</taxon>
        <taxon>Sphingomonadales</taxon>
        <taxon>Erythrobacteraceae</taxon>
        <taxon>Qipengyuania</taxon>
    </lineage>
</organism>
<name>A0A844Y8H6_9SPHN</name>
<dbReference type="SUPFAM" id="SSF46689">
    <property type="entry name" value="Homeodomain-like"/>
    <property type="match status" value="1"/>
</dbReference>
<dbReference type="Proteomes" id="UP000430272">
    <property type="component" value="Unassembled WGS sequence"/>
</dbReference>
<gene>
    <name evidence="6" type="ORF">GRI47_08980</name>
</gene>
<sequence length="208" mass="22570">MTKKGEAKAAPKARRTGGRSARVRAAVLAATVEELKIAGHHGLSIAAVAARAGVAETSIYRRWKTVEGLVAEARFALFSENIAVPDRGSLRADLIAFLSATGRFLQTPLGWAVITSSIATPSSPSYLREVHGLWNKRFLELQPIFARAVERGDWPETRDAQVAIETLIGGIYFRALVMRQKVRRSDVSAIVDLVLNHAETTDGQGGPR</sequence>
<evidence type="ECO:0000259" key="5">
    <source>
        <dbReference type="PROSITE" id="PS50977"/>
    </source>
</evidence>
<protein>
    <submittedName>
        <fullName evidence="6">TetR family transcriptional regulator</fullName>
    </submittedName>
</protein>
<dbReference type="GO" id="GO:0000976">
    <property type="term" value="F:transcription cis-regulatory region binding"/>
    <property type="evidence" value="ECO:0007669"/>
    <property type="project" value="TreeGrafter"/>
</dbReference>
<evidence type="ECO:0000313" key="7">
    <source>
        <dbReference type="Proteomes" id="UP000430272"/>
    </source>
</evidence>
<dbReference type="GO" id="GO:0003700">
    <property type="term" value="F:DNA-binding transcription factor activity"/>
    <property type="evidence" value="ECO:0007669"/>
    <property type="project" value="TreeGrafter"/>
</dbReference>